<dbReference type="InterPro" id="IPR006665">
    <property type="entry name" value="OmpA-like"/>
</dbReference>
<evidence type="ECO:0000256" key="6">
    <source>
        <dbReference type="ARBA" id="ARBA00023136"/>
    </source>
</evidence>
<dbReference type="PANTHER" id="PTHR30329">
    <property type="entry name" value="STATOR ELEMENT OF FLAGELLAR MOTOR COMPLEX"/>
    <property type="match status" value="1"/>
</dbReference>
<feature type="transmembrane region" description="Helical" evidence="9">
    <location>
        <begin position="29"/>
        <end position="48"/>
    </location>
</feature>
<dbReference type="PANTHER" id="PTHR30329:SF21">
    <property type="entry name" value="LIPOPROTEIN YIAD-RELATED"/>
    <property type="match status" value="1"/>
</dbReference>
<dbReference type="eggNOG" id="COG1360">
    <property type="taxonomic scope" value="Bacteria"/>
</dbReference>
<protein>
    <submittedName>
        <fullName evidence="11">Flagellar motor protein</fullName>
    </submittedName>
</protein>
<evidence type="ECO:0000256" key="7">
    <source>
        <dbReference type="PROSITE-ProRule" id="PRU00473"/>
    </source>
</evidence>
<keyword evidence="5 9" id="KW-1133">Transmembrane helix</keyword>
<keyword evidence="11" id="KW-0966">Cell projection</keyword>
<sequence length="251" mass="27596">MATEKKRSAPGRPAKMPGFPQSHGSSWKVAYADFVTAMMAFFLLMWIMNMVPPSVQKQLEQYFKDEPKPPQGALFSPEKNEKQRTAALNRDEAMHYAIAMRFKKIITEDPFLKQSSGVSTDDVGVLLRIQNGMLFAPGSAVLTEEAKRLLADVVDVLKTYNVYCIIRGHADAAEASAGTFASNWELSGARAAAAARHIIAAGGIEASRVRAVAYGDSRPLVPELSPDAAGRNRRVEFYFHRPETQSGQGLY</sequence>
<dbReference type="EMBL" id="JH600068">
    <property type="protein sequence ID" value="EIG54839.1"/>
    <property type="molecule type" value="Genomic_DNA"/>
</dbReference>
<comment type="subcellular location">
    <subcellularLocation>
        <location evidence="1">Cell membrane</location>
        <topology evidence="1">Single-pass membrane protein</topology>
    </subcellularLocation>
</comment>
<evidence type="ECO:0000256" key="9">
    <source>
        <dbReference type="SAM" id="Phobius"/>
    </source>
</evidence>
<feature type="region of interest" description="Disordered" evidence="8">
    <location>
        <begin position="1"/>
        <end position="24"/>
    </location>
</feature>
<dbReference type="SUPFAM" id="SSF103088">
    <property type="entry name" value="OmpA-like"/>
    <property type="match status" value="1"/>
</dbReference>
<comment type="similarity">
    <text evidence="2">Belongs to the MotB family.</text>
</comment>
<dbReference type="Pfam" id="PF13677">
    <property type="entry name" value="MotB_plug"/>
    <property type="match status" value="1"/>
</dbReference>
<evidence type="ECO:0000256" key="4">
    <source>
        <dbReference type="ARBA" id="ARBA00022692"/>
    </source>
</evidence>
<dbReference type="OrthoDB" id="9783110at2"/>
<dbReference type="PROSITE" id="PS51123">
    <property type="entry name" value="OMPA_2"/>
    <property type="match status" value="1"/>
</dbReference>
<keyword evidence="6 7" id="KW-0472">Membrane</keyword>
<dbReference type="GO" id="GO:0005886">
    <property type="term" value="C:plasma membrane"/>
    <property type="evidence" value="ECO:0007669"/>
    <property type="project" value="UniProtKB-SubCell"/>
</dbReference>
<dbReference type="Gene3D" id="3.30.1330.60">
    <property type="entry name" value="OmpA-like domain"/>
    <property type="match status" value="1"/>
</dbReference>
<dbReference type="InterPro" id="IPR050330">
    <property type="entry name" value="Bact_OuterMem_StrucFunc"/>
</dbReference>
<evidence type="ECO:0000256" key="1">
    <source>
        <dbReference type="ARBA" id="ARBA00004162"/>
    </source>
</evidence>
<keyword evidence="3" id="KW-1003">Cell membrane</keyword>
<name>I2Q4Y3_9BACT</name>
<evidence type="ECO:0000259" key="10">
    <source>
        <dbReference type="PROSITE" id="PS51123"/>
    </source>
</evidence>
<dbReference type="Pfam" id="PF00691">
    <property type="entry name" value="OmpA"/>
    <property type="match status" value="1"/>
</dbReference>
<keyword evidence="4 9" id="KW-0812">Transmembrane</keyword>
<keyword evidence="11" id="KW-0282">Flagellum</keyword>
<dbReference type="AlphaFoldDB" id="I2Q4Y3"/>
<dbReference type="HOGENOM" id="CLU_016890_0_1_7"/>
<feature type="domain" description="OmpA-like" evidence="10">
    <location>
        <begin position="122"/>
        <end position="243"/>
    </location>
</feature>
<dbReference type="InterPro" id="IPR036737">
    <property type="entry name" value="OmpA-like_sf"/>
</dbReference>
<evidence type="ECO:0000256" key="5">
    <source>
        <dbReference type="ARBA" id="ARBA00022989"/>
    </source>
</evidence>
<evidence type="ECO:0000313" key="11">
    <source>
        <dbReference type="EMBL" id="EIG54839.1"/>
    </source>
</evidence>
<reference evidence="11" key="1">
    <citation type="submission" date="2011-11" db="EMBL/GenBank/DDBJ databases">
        <title>Improved High-Quality Draft sequence of Desulfovibrio sp. U5L.</title>
        <authorList>
            <consortium name="US DOE Joint Genome Institute"/>
            <person name="Lucas S."/>
            <person name="Han J."/>
            <person name="Lapidus A."/>
            <person name="Cheng J.-F."/>
            <person name="Goodwin L."/>
            <person name="Pitluck S."/>
            <person name="Peters L."/>
            <person name="Ovchinnikova G."/>
            <person name="Held B."/>
            <person name="Detter J.C."/>
            <person name="Han C."/>
            <person name="Tapia R."/>
            <person name="Land M."/>
            <person name="Hauser L."/>
            <person name="Kyrpides N."/>
            <person name="Ivanova N."/>
            <person name="Pagani I."/>
            <person name="Gabster J."/>
            <person name="Walker C."/>
            <person name="Stolyar S."/>
            <person name="Stahl D."/>
            <person name="Arkin A."/>
            <person name="Dehal P."/>
            <person name="Hazen T."/>
            <person name="Woyke T."/>
        </authorList>
    </citation>
    <scope>NUCLEOTIDE SEQUENCE [LARGE SCALE GENOMIC DNA]</scope>
    <source>
        <strain evidence="11">U5L</strain>
    </source>
</reference>
<organism evidence="11">
    <name type="scientific">Desulfovibrio sp. U5L</name>
    <dbReference type="NCBI Taxonomy" id="596152"/>
    <lineage>
        <taxon>Bacteria</taxon>
        <taxon>Pseudomonadati</taxon>
        <taxon>Thermodesulfobacteriota</taxon>
        <taxon>Desulfovibrionia</taxon>
        <taxon>Desulfovibrionales</taxon>
        <taxon>Desulfovibrionaceae</taxon>
        <taxon>Desulfovibrio</taxon>
    </lineage>
</organism>
<evidence type="ECO:0000256" key="2">
    <source>
        <dbReference type="ARBA" id="ARBA00008914"/>
    </source>
</evidence>
<evidence type="ECO:0000256" key="8">
    <source>
        <dbReference type="SAM" id="MobiDB-lite"/>
    </source>
</evidence>
<proteinExistence type="inferred from homology"/>
<evidence type="ECO:0000256" key="3">
    <source>
        <dbReference type="ARBA" id="ARBA00022475"/>
    </source>
</evidence>
<keyword evidence="11" id="KW-0969">Cilium</keyword>
<dbReference type="CDD" id="cd07185">
    <property type="entry name" value="OmpA_C-like"/>
    <property type="match status" value="1"/>
</dbReference>
<dbReference type="InterPro" id="IPR025713">
    <property type="entry name" value="MotB-like_N_dom"/>
</dbReference>
<accession>I2Q4Y3</accession>
<gene>
    <name evidence="11" type="ORF">DesU5LDRAFT_3205</name>
</gene>
<dbReference type="STRING" id="596152.DesU5LDRAFT_3205"/>